<evidence type="ECO:0000256" key="1">
    <source>
        <dbReference type="ARBA" id="ARBA00021292"/>
    </source>
</evidence>
<comment type="caution">
    <text evidence="6">The sequence shown here is derived from an EMBL/GenBank/DDBJ whole genome shotgun (WGS) entry which is preliminary data.</text>
</comment>
<dbReference type="PANTHER" id="PTHR45947:SF3">
    <property type="entry name" value="SULFOQUINOVOSYL TRANSFERASE SQD2"/>
    <property type="match status" value="1"/>
</dbReference>
<name>A0ABX4N153_9MICC</name>
<evidence type="ECO:0000256" key="3">
    <source>
        <dbReference type="ARBA" id="ARBA00022679"/>
    </source>
</evidence>
<dbReference type="CDD" id="cd03794">
    <property type="entry name" value="GT4_WbuB-like"/>
    <property type="match status" value="1"/>
</dbReference>
<organism evidence="6 7">
    <name type="scientific">Glutamicibacter mysorens</name>
    <dbReference type="NCBI Taxonomy" id="257984"/>
    <lineage>
        <taxon>Bacteria</taxon>
        <taxon>Bacillati</taxon>
        <taxon>Actinomycetota</taxon>
        <taxon>Actinomycetes</taxon>
        <taxon>Micrococcales</taxon>
        <taxon>Micrococcaceae</taxon>
        <taxon>Glutamicibacter</taxon>
    </lineage>
</organism>
<dbReference type="Gene3D" id="3.40.50.2000">
    <property type="entry name" value="Glycogen Phosphorylase B"/>
    <property type="match status" value="2"/>
</dbReference>
<dbReference type="InterPro" id="IPR001296">
    <property type="entry name" value="Glyco_trans_1"/>
</dbReference>
<dbReference type="EMBL" id="PGEY01000001">
    <property type="protein sequence ID" value="PJJ43617.1"/>
    <property type="molecule type" value="Genomic_DNA"/>
</dbReference>
<feature type="domain" description="Glycosyl transferase family 1" evidence="4">
    <location>
        <begin position="398"/>
        <end position="562"/>
    </location>
</feature>
<gene>
    <name evidence="6" type="ORF">ATK23_0812</name>
</gene>
<keyword evidence="3" id="KW-0808">Transferase</keyword>
<keyword evidence="2" id="KW-0328">Glycosyltransferase</keyword>
<proteinExistence type="predicted"/>
<dbReference type="Proteomes" id="UP000229263">
    <property type="component" value="Unassembled WGS sequence"/>
</dbReference>
<evidence type="ECO:0000259" key="5">
    <source>
        <dbReference type="Pfam" id="PF13579"/>
    </source>
</evidence>
<dbReference type="InterPro" id="IPR028098">
    <property type="entry name" value="Glyco_trans_4-like_N"/>
</dbReference>
<dbReference type="RefSeq" id="WP_083515404.1">
    <property type="nucleotide sequence ID" value="NZ_PGEY01000001.1"/>
</dbReference>
<accession>A0ABX4N153</accession>
<sequence>MNPKMGYFPGSKAQNMRNVFRLMGENLIDDPQYFCLQAVRKFAKRPQLKRLEKLRSAPLVSGKFDGLVALLSEDRTAVAQYLASQKKQWNRPSKAARLADTAIAAQLWDLAAEILDSSPVTKTTAKSKARLEFSLGNLDEAINLLSSMGNSKSRQLKHYRSELRVLESWNPVANSKKREWELNGSTRVLYIATNSLPFTASGYTQRTHSLLLALRDEDIEVQAVTRVGYPISIGHALAESTSIVDGISYHRLLPAHMQFDAAGRIQQQTQMLSALVEQLKPTVLHTTTDFTNALAVRAVARSYNLPWVYEVRGQLADTWASTRPASASGSQRYRLFQAREAELAASANEVLTLGQAMRDNLEHSGVSPEKITVIPNGVGHPFVDEPLSAVDARTALGLDPHAVYFGTVSSLVAYEGLDTLVRVMAMLANSRPDLYLVIVGDGVEREVLMRLARELGVGERCIFTGRVSRQQAAKYHAALDVFAVPRRDLSVTRDVTPLKPVEAMASAIPVMASKLPALEELIRDGVDGVLLPPGDVIAWSETLEKLLVDPTFRQQLGQSGRKKVLSDRTWAVCSHKLKRIYSR</sequence>
<evidence type="ECO:0000313" key="7">
    <source>
        <dbReference type="Proteomes" id="UP000229263"/>
    </source>
</evidence>
<keyword evidence="7" id="KW-1185">Reference proteome</keyword>
<protein>
    <recommendedName>
        <fullName evidence="1">D-inositol 3-phosphate glycosyltransferase</fullName>
    </recommendedName>
</protein>
<reference evidence="6 7" key="1">
    <citation type="submission" date="2017-11" db="EMBL/GenBank/DDBJ databases">
        <title>Sequencing the genomes of 1000 actinobacteria strains.</title>
        <authorList>
            <person name="Klenk H.-P."/>
        </authorList>
    </citation>
    <scope>NUCLEOTIDE SEQUENCE [LARGE SCALE GENOMIC DNA]</scope>
    <source>
        <strain evidence="6 7">DSM 12798</strain>
    </source>
</reference>
<dbReference type="Pfam" id="PF13579">
    <property type="entry name" value="Glyco_trans_4_4"/>
    <property type="match status" value="1"/>
</dbReference>
<evidence type="ECO:0000259" key="4">
    <source>
        <dbReference type="Pfam" id="PF00534"/>
    </source>
</evidence>
<evidence type="ECO:0000313" key="6">
    <source>
        <dbReference type="EMBL" id="PJJ43617.1"/>
    </source>
</evidence>
<dbReference type="Pfam" id="PF00534">
    <property type="entry name" value="Glycos_transf_1"/>
    <property type="match status" value="1"/>
</dbReference>
<dbReference type="PANTHER" id="PTHR45947">
    <property type="entry name" value="SULFOQUINOVOSYL TRANSFERASE SQD2"/>
    <property type="match status" value="1"/>
</dbReference>
<dbReference type="InterPro" id="IPR050194">
    <property type="entry name" value="Glycosyltransferase_grp1"/>
</dbReference>
<evidence type="ECO:0000256" key="2">
    <source>
        <dbReference type="ARBA" id="ARBA00022676"/>
    </source>
</evidence>
<dbReference type="SUPFAM" id="SSF53756">
    <property type="entry name" value="UDP-Glycosyltransferase/glycogen phosphorylase"/>
    <property type="match status" value="1"/>
</dbReference>
<feature type="domain" description="Glycosyltransferase subfamily 4-like N-terminal" evidence="5">
    <location>
        <begin position="202"/>
        <end position="377"/>
    </location>
</feature>